<keyword evidence="5" id="KW-1185">Reference proteome</keyword>
<keyword evidence="1 4" id="KW-0560">Oxidoreductase</keyword>
<dbReference type="Pfam" id="PF02826">
    <property type="entry name" value="2-Hacid_dh_C"/>
    <property type="match status" value="1"/>
</dbReference>
<dbReference type="NCBIfam" id="NF012013">
    <property type="entry name" value="PRK15469.1"/>
    <property type="match status" value="1"/>
</dbReference>
<dbReference type="GO" id="GO:0016618">
    <property type="term" value="F:hydroxypyruvate reductase [NAD(P)H] activity"/>
    <property type="evidence" value="ECO:0007669"/>
    <property type="project" value="UniProtKB-EC"/>
</dbReference>
<dbReference type="PROSITE" id="PS00671">
    <property type="entry name" value="D_2_HYDROXYACID_DH_3"/>
    <property type="match status" value="1"/>
</dbReference>
<dbReference type="AlphaFoldDB" id="A0AAJ3LTK0"/>
<dbReference type="InterPro" id="IPR006140">
    <property type="entry name" value="D-isomer_DH_NAD-bd"/>
</dbReference>
<dbReference type="EC" id="1.1.1.79" evidence="4"/>
<feature type="domain" description="D-isomer specific 2-hydroxyacid dehydrogenase NAD-binding" evidence="3">
    <location>
        <begin position="107"/>
        <end position="278"/>
    </location>
</feature>
<reference evidence="4 5" key="1">
    <citation type="submission" date="2016-04" db="EMBL/GenBank/DDBJ databases">
        <title>ATOL: Assembling a taxonomically balanced genome-scale reconstruction of the evolutionary history of the Enterobacteriaceae.</title>
        <authorList>
            <person name="Plunkett G.III."/>
            <person name="Neeno-Eckwall E.C."/>
            <person name="Glasner J.D."/>
            <person name="Perna N.T."/>
        </authorList>
    </citation>
    <scope>NUCLEOTIDE SEQUENCE [LARGE SCALE GENOMIC DNA]</scope>
    <source>
        <strain evidence="4 5">ATCC 700826</strain>
    </source>
</reference>
<evidence type="ECO:0000313" key="4">
    <source>
        <dbReference type="EMBL" id="OAT46615.1"/>
    </source>
</evidence>
<dbReference type="EC" id="1.1.1.215" evidence="4"/>
<evidence type="ECO:0000256" key="2">
    <source>
        <dbReference type="ARBA" id="ARBA00023027"/>
    </source>
</evidence>
<dbReference type="GO" id="GO:0047964">
    <property type="term" value="F:glyoxylate reductase (NADH) activity"/>
    <property type="evidence" value="ECO:0007669"/>
    <property type="project" value="UniProtKB-EC"/>
</dbReference>
<dbReference type="InterPro" id="IPR036291">
    <property type="entry name" value="NAD(P)-bd_dom_sf"/>
</dbReference>
<dbReference type="EC" id="1.1.1.-" evidence="4"/>
<dbReference type="PANTHER" id="PTHR43333:SF1">
    <property type="entry name" value="D-ISOMER SPECIFIC 2-HYDROXYACID DEHYDROGENASE NAD-BINDING DOMAIN-CONTAINING PROTEIN"/>
    <property type="match status" value="1"/>
</dbReference>
<evidence type="ECO:0000256" key="1">
    <source>
        <dbReference type="ARBA" id="ARBA00023002"/>
    </source>
</evidence>
<dbReference type="GO" id="GO:0051287">
    <property type="term" value="F:NAD binding"/>
    <property type="evidence" value="ECO:0007669"/>
    <property type="project" value="InterPro"/>
</dbReference>
<proteinExistence type="predicted"/>
<dbReference type="EC" id="1.1.1.81" evidence="4"/>
<sequence>MNIIYYHPFFDADTWINGMKARLPDANIRAWKPGDDQPADYAMVWLPPYEMLAGRNHLKGIFALGAGVDAILKQEQQNPGTLPAGVPVMRLEDTGMGLQMQEYAIAKVMYYFRRMDDYKRQQSQRLWKQLPSHSYDNFVIGVLGAGALGGSVATKLAQLGFKVRCWSRSAKQIENVASFHGKEQLNDFLTECNLLVNLLPYTPETHGILNFSLFEQLKPSSYLINLARGAHLVDQDLLEAIDQGYIADATLDVFAQEPLAGMHPFWTHPRISITPHIAAFTLPNIAMDTIKENIERIEKGEMPFGVVDMKNGY</sequence>
<dbReference type="RefSeq" id="WP_064720055.1">
    <property type="nucleotide sequence ID" value="NZ_LXEV01000023.1"/>
</dbReference>
<dbReference type="EC" id="1.1.1.26" evidence="4"/>
<comment type="caution">
    <text evidence="4">The sequence shown here is derived from an EMBL/GenBank/DDBJ whole genome shotgun (WGS) entry which is preliminary data.</text>
</comment>
<accession>A0AAJ3LTK0</accession>
<evidence type="ECO:0000259" key="3">
    <source>
        <dbReference type="Pfam" id="PF02826"/>
    </source>
</evidence>
<protein>
    <submittedName>
        <fullName evidence="4">Glyoxylate reductase</fullName>
        <ecNumber evidence="4">1.1.1.-</ecNumber>
        <ecNumber evidence="4">1.1.1.215</ecNumber>
        <ecNumber evidence="4">1.1.1.26</ecNumber>
        <ecNumber evidence="4">1.1.1.79</ecNumber>
        <ecNumber evidence="4">1.1.1.81</ecNumber>
    </submittedName>
</protein>
<dbReference type="GO" id="GO:0008873">
    <property type="term" value="F:gluconate 2-dehydrogenase activity"/>
    <property type="evidence" value="ECO:0007669"/>
    <property type="project" value="UniProtKB-EC"/>
</dbReference>
<dbReference type="SUPFAM" id="SSF51735">
    <property type="entry name" value="NAD(P)-binding Rossmann-fold domains"/>
    <property type="match status" value="1"/>
</dbReference>
<dbReference type="EMBL" id="LXEV01000023">
    <property type="protein sequence ID" value="OAT46615.1"/>
    <property type="molecule type" value="Genomic_DNA"/>
</dbReference>
<dbReference type="Gene3D" id="3.40.50.720">
    <property type="entry name" value="NAD(P)-binding Rossmann-like Domain"/>
    <property type="match status" value="2"/>
</dbReference>
<dbReference type="InterPro" id="IPR029753">
    <property type="entry name" value="D-isomer_DH_CS"/>
</dbReference>
<dbReference type="GO" id="GO:0030267">
    <property type="term" value="F:glyoxylate reductase (NADPH) activity"/>
    <property type="evidence" value="ECO:0007669"/>
    <property type="project" value="UniProtKB-EC"/>
</dbReference>
<dbReference type="CDD" id="cd12164">
    <property type="entry name" value="GDH_like_2"/>
    <property type="match status" value="1"/>
</dbReference>
<keyword evidence="2" id="KW-0520">NAD</keyword>
<dbReference type="Proteomes" id="UP000078250">
    <property type="component" value="Unassembled WGS sequence"/>
</dbReference>
<name>A0AAJ3LTK0_PROHU</name>
<organism evidence="4 5">
    <name type="scientific">Proteus hauseri ATCC 700826</name>
    <dbReference type="NCBI Taxonomy" id="1354271"/>
    <lineage>
        <taxon>Bacteria</taxon>
        <taxon>Pseudomonadati</taxon>
        <taxon>Pseudomonadota</taxon>
        <taxon>Gammaproteobacteria</taxon>
        <taxon>Enterobacterales</taxon>
        <taxon>Morganellaceae</taxon>
        <taxon>Proteus</taxon>
    </lineage>
</organism>
<dbReference type="PANTHER" id="PTHR43333">
    <property type="entry name" value="2-HACID_DH_C DOMAIN-CONTAINING PROTEIN"/>
    <property type="match status" value="1"/>
</dbReference>
<gene>
    <name evidence="4" type="ORF">M997_2096</name>
</gene>
<evidence type="ECO:0000313" key="5">
    <source>
        <dbReference type="Proteomes" id="UP000078250"/>
    </source>
</evidence>